<dbReference type="EMBL" id="AMBO01000062">
    <property type="protein sequence ID" value="EKD05595.1"/>
    <property type="molecule type" value="Genomic_DNA"/>
</dbReference>
<feature type="transmembrane region" description="Helical" evidence="2">
    <location>
        <begin position="71"/>
        <end position="89"/>
    </location>
</feature>
<comment type="caution">
    <text evidence="3">The sequence shown here is derived from an EMBL/GenBank/DDBJ whole genome shotgun (WGS) entry which is preliminary data.</text>
</comment>
<dbReference type="OMA" id="TKHESHT"/>
<reference evidence="3 4" key="1">
    <citation type="journal article" date="2012" name="Eukaryot. Cell">
        <title>Genome sequence of the Trichosporon asahii environmental strain CBS 8904.</title>
        <authorList>
            <person name="Yang R.Y."/>
            <person name="Li H.T."/>
            <person name="Zhu H."/>
            <person name="Zhou G.P."/>
            <person name="Wang M."/>
            <person name="Wang L."/>
        </authorList>
    </citation>
    <scope>NUCLEOTIDE SEQUENCE [LARGE SCALE GENOMIC DNA]</scope>
    <source>
        <strain evidence="3 4">CBS 8904</strain>
    </source>
</reference>
<dbReference type="Proteomes" id="UP000006757">
    <property type="component" value="Unassembled WGS sequence"/>
</dbReference>
<feature type="compositionally biased region" description="Basic and acidic residues" evidence="1">
    <location>
        <begin position="424"/>
        <end position="434"/>
    </location>
</feature>
<gene>
    <name evidence="3" type="ORF">A1Q2_00085</name>
</gene>
<name>K1VN32_TRIAC</name>
<keyword evidence="4" id="KW-1185">Reference proteome</keyword>
<dbReference type="AlphaFoldDB" id="K1VN32"/>
<dbReference type="eggNOG" id="ENOG502R0U1">
    <property type="taxonomic scope" value="Eukaryota"/>
</dbReference>
<evidence type="ECO:0000256" key="1">
    <source>
        <dbReference type="SAM" id="MobiDB-lite"/>
    </source>
</evidence>
<evidence type="ECO:0000313" key="4">
    <source>
        <dbReference type="Proteomes" id="UP000006757"/>
    </source>
</evidence>
<dbReference type="OrthoDB" id="3251871at2759"/>
<protein>
    <submittedName>
        <fullName evidence="3">Uncharacterized protein</fullName>
    </submittedName>
</protein>
<accession>K1VN32</accession>
<feature type="compositionally biased region" description="Pro residues" evidence="1">
    <location>
        <begin position="345"/>
        <end position="364"/>
    </location>
</feature>
<organism evidence="3 4">
    <name type="scientific">Trichosporon asahii var. asahii (strain CBS 8904)</name>
    <name type="common">Yeast</name>
    <dbReference type="NCBI Taxonomy" id="1220162"/>
    <lineage>
        <taxon>Eukaryota</taxon>
        <taxon>Fungi</taxon>
        <taxon>Dikarya</taxon>
        <taxon>Basidiomycota</taxon>
        <taxon>Agaricomycotina</taxon>
        <taxon>Tremellomycetes</taxon>
        <taxon>Trichosporonales</taxon>
        <taxon>Trichosporonaceae</taxon>
        <taxon>Trichosporon</taxon>
    </lineage>
</organism>
<dbReference type="InParanoid" id="K1VN32"/>
<feature type="region of interest" description="Disordered" evidence="1">
    <location>
        <begin position="460"/>
        <end position="539"/>
    </location>
</feature>
<dbReference type="HOGENOM" id="CLU_037789_0_0_1"/>
<feature type="region of interest" description="Disordered" evidence="1">
    <location>
        <begin position="341"/>
        <end position="369"/>
    </location>
</feature>
<evidence type="ECO:0000256" key="2">
    <source>
        <dbReference type="SAM" id="Phobius"/>
    </source>
</evidence>
<keyword evidence="2" id="KW-0472">Membrane</keyword>
<dbReference type="STRING" id="1220162.K1VN32"/>
<sequence>MADISVNFIWTCIAINLMLTVVFQINPIILKLERWYIGLSTAIGFFIPIIPAALGHFGWDPLIDVWLVLDIYLWQLLSCVVATVCVGAGRATSRAMFGGDSINHLSLSDPHSEEETKTTRHHFSLVRLISKRRRSDHERAFGHLEDRFIRIALRVSLYPLAMIVVNTLIAAGDLFITVNGVTTTPGYALYCVYYWFYGGRGMVFCCLALFVDPCLSKGVYAAWQAKFPTKHESHTPEAKEPWGSECAAPGPVNTLDNAPVATVLDSFGGDGVAAPQNSLQRQESGGSMDMLQALFASEPPHVIEEQRRAEAKAVRDAARAARRQSRRSSVVTFWRRGSRDVEIPPITPSQPAPPSLPKSSPPTESPGEMEFAGVDAAFLPAEFADLTDVVAPEALAAAAEEERERREQEEREAAERAAAAAAAERAKELDRISEHSGASTPNLVTTLAYMARGRRASRVSAPAESIEGSGARSPNQGHGSPAFASYRSSAAQEWASGYGASRQSRTSAEGPRTPADGRSRRQRALEIAEKLYEEMEQQL</sequence>
<feature type="transmembrane region" description="Helical" evidence="2">
    <location>
        <begin position="6"/>
        <end position="23"/>
    </location>
</feature>
<feature type="region of interest" description="Disordered" evidence="1">
    <location>
        <begin position="397"/>
        <end position="439"/>
    </location>
</feature>
<feature type="compositionally biased region" description="Basic and acidic residues" evidence="1">
    <location>
        <begin position="515"/>
        <end position="533"/>
    </location>
</feature>
<feature type="transmembrane region" description="Helical" evidence="2">
    <location>
        <begin position="157"/>
        <end position="181"/>
    </location>
</feature>
<proteinExistence type="predicted"/>
<keyword evidence="2" id="KW-0812">Transmembrane</keyword>
<feature type="compositionally biased region" description="Basic and acidic residues" evidence="1">
    <location>
        <begin position="400"/>
        <end position="415"/>
    </location>
</feature>
<feature type="transmembrane region" description="Helical" evidence="2">
    <location>
        <begin position="35"/>
        <end position="59"/>
    </location>
</feature>
<feature type="transmembrane region" description="Helical" evidence="2">
    <location>
        <begin position="187"/>
        <end position="211"/>
    </location>
</feature>
<keyword evidence="2" id="KW-1133">Transmembrane helix</keyword>
<evidence type="ECO:0000313" key="3">
    <source>
        <dbReference type="EMBL" id="EKD05595.1"/>
    </source>
</evidence>